<accession>A0ABY5PF48</accession>
<evidence type="ECO:0000313" key="5">
    <source>
        <dbReference type="Proteomes" id="UP001058860"/>
    </source>
</evidence>
<protein>
    <submittedName>
        <fullName evidence="4">CBS domain-containing protein</fullName>
    </submittedName>
</protein>
<dbReference type="Pfam" id="PF00571">
    <property type="entry name" value="CBS"/>
    <property type="match status" value="2"/>
</dbReference>
<dbReference type="InterPro" id="IPR000644">
    <property type="entry name" value="CBS_dom"/>
</dbReference>
<gene>
    <name evidence="4" type="ORF">LRS13_21015</name>
</gene>
<name>A0ABY5PF48_9ACTN</name>
<dbReference type="SMART" id="SM00116">
    <property type="entry name" value="CBS"/>
    <property type="match status" value="2"/>
</dbReference>
<evidence type="ECO:0000313" key="4">
    <source>
        <dbReference type="EMBL" id="UUY03130.1"/>
    </source>
</evidence>
<evidence type="ECO:0000259" key="3">
    <source>
        <dbReference type="PROSITE" id="PS51371"/>
    </source>
</evidence>
<feature type="domain" description="CBS" evidence="3">
    <location>
        <begin position="72"/>
        <end position="130"/>
    </location>
</feature>
<dbReference type="InterPro" id="IPR046342">
    <property type="entry name" value="CBS_dom_sf"/>
</dbReference>
<dbReference type="PANTHER" id="PTHR43080">
    <property type="entry name" value="CBS DOMAIN-CONTAINING PROTEIN CBSX3, MITOCHONDRIAL"/>
    <property type="match status" value="1"/>
</dbReference>
<dbReference type="EMBL" id="CP088295">
    <property type="protein sequence ID" value="UUY03130.1"/>
    <property type="molecule type" value="Genomic_DNA"/>
</dbReference>
<dbReference type="SUPFAM" id="SSF54631">
    <property type="entry name" value="CBS-domain pair"/>
    <property type="match status" value="1"/>
</dbReference>
<sequence length="140" mass="15095">MRVREAMSDVVLTIGPGHTLRAASRLMAERNVGAAVVVDSEMPGHGILTERDVLRSLGAGEDPDTELVAAHLTDKLVFAEPDWSLEEAAVAMVRGGFRHLIVMDRGEAVGVVSVRDIVRCWSDDGSICDVPESARRFVTA</sequence>
<feature type="domain" description="CBS" evidence="3">
    <location>
        <begin position="7"/>
        <end position="63"/>
    </location>
</feature>
<keyword evidence="1 2" id="KW-0129">CBS domain</keyword>
<dbReference type="Gene3D" id="3.10.580.10">
    <property type="entry name" value="CBS-domain"/>
    <property type="match status" value="1"/>
</dbReference>
<dbReference type="Proteomes" id="UP001058860">
    <property type="component" value="Chromosome"/>
</dbReference>
<organism evidence="4 5">
    <name type="scientific">Svornostia abyssi</name>
    <dbReference type="NCBI Taxonomy" id="2898438"/>
    <lineage>
        <taxon>Bacteria</taxon>
        <taxon>Bacillati</taxon>
        <taxon>Actinomycetota</taxon>
        <taxon>Thermoleophilia</taxon>
        <taxon>Solirubrobacterales</taxon>
        <taxon>Baekduiaceae</taxon>
        <taxon>Svornostia</taxon>
    </lineage>
</organism>
<proteinExistence type="predicted"/>
<reference evidence="5" key="1">
    <citation type="submission" date="2021-11" db="EMBL/GenBank/DDBJ databases">
        <title>Cultivation dependent microbiological survey of springs from the worlds oldest radium mine currently devoted to the extraction of radon-saturated water.</title>
        <authorList>
            <person name="Kapinusova G."/>
            <person name="Smrhova T."/>
            <person name="Strejcek M."/>
            <person name="Suman J."/>
            <person name="Jani K."/>
            <person name="Pajer P."/>
            <person name="Uhlik O."/>
        </authorList>
    </citation>
    <scope>NUCLEOTIDE SEQUENCE [LARGE SCALE GENOMIC DNA]</scope>
    <source>
        <strain evidence="5">J379</strain>
    </source>
</reference>
<evidence type="ECO:0000256" key="2">
    <source>
        <dbReference type="PROSITE-ProRule" id="PRU00703"/>
    </source>
</evidence>
<dbReference type="RefSeq" id="WP_353863641.1">
    <property type="nucleotide sequence ID" value="NZ_CP088295.1"/>
</dbReference>
<evidence type="ECO:0000256" key="1">
    <source>
        <dbReference type="ARBA" id="ARBA00023122"/>
    </source>
</evidence>
<dbReference type="PANTHER" id="PTHR43080:SF2">
    <property type="entry name" value="CBS DOMAIN-CONTAINING PROTEIN"/>
    <property type="match status" value="1"/>
</dbReference>
<keyword evidence="5" id="KW-1185">Reference proteome</keyword>
<dbReference type="PROSITE" id="PS51371">
    <property type="entry name" value="CBS"/>
    <property type="match status" value="2"/>
</dbReference>
<dbReference type="InterPro" id="IPR051257">
    <property type="entry name" value="Diverse_CBS-Domain"/>
</dbReference>